<dbReference type="EMBL" id="CM037620">
    <property type="protein sequence ID" value="KAH7994292.1"/>
    <property type="molecule type" value="Genomic_DNA"/>
</dbReference>
<accession>A0ACB8ENL8</accession>
<reference evidence="1" key="1">
    <citation type="submission" date="2021-08" db="EMBL/GenBank/DDBJ databases">
        <title>The first chromosome-level gecko genome reveals the dynamic sex chromosomes of Neotropical dwarf geckos (Sphaerodactylidae: Sphaerodactylus).</title>
        <authorList>
            <person name="Pinto B.J."/>
            <person name="Keating S.E."/>
            <person name="Gamble T."/>
        </authorList>
    </citation>
    <scope>NUCLEOTIDE SEQUENCE</scope>
    <source>
        <strain evidence="1">TG3544</strain>
    </source>
</reference>
<gene>
    <name evidence="1" type="ORF">K3G42_001641</name>
</gene>
<organism evidence="1 2">
    <name type="scientific">Sphaerodactylus townsendi</name>
    <dbReference type="NCBI Taxonomy" id="933632"/>
    <lineage>
        <taxon>Eukaryota</taxon>
        <taxon>Metazoa</taxon>
        <taxon>Chordata</taxon>
        <taxon>Craniata</taxon>
        <taxon>Vertebrata</taxon>
        <taxon>Euteleostomi</taxon>
        <taxon>Lepidosauria</taxon>
        <taxon>Squamata</taxon>
        <taxon>Bifurcata</taxon>
        <taxon>Gekkota</taxon>
        <taxon>Sphaerodactylidae</taxon>
        <taxon>Sphaerodactylus</taxon>
    </lineage>
</organism>
<proteinExistence type="predicted"/>
<sequence>MLSATEERVSQTTWHHGRRRPSMLSSGWTCGVCDHAVRESGRYKISAGMPRSQPPAVGASKDRATEFTAANALLLEDAVVASLETHVLVKRVQHHLGLPLTLLKSLRSFMLPSPDLTLQRSRREVSVLTRPQALSFVGSGTRKNLESHLEKMVHLKRWQLPQKIQEALGQMKPPFQSIEKTPPSPARKQGPGVTSQVKYAGKMQRTSAMLPTREGVLDSKTTLASQAELPSHLVKKSLEIRLQTFPTLVGHSQKLSSRSRALHLPKLIPLGRSCPQWRNRLSLLLRGKADIVEMNIKCKYIHFLWGLPTLYMQSLGKMAPGPLALPTAPAWAHATMEFVSVEPPFVKTSVLENHVLRKRLQHQWGLPGLALQSLKQFLVLVPPSPIHGASVVRSHLEVKILTGAHPFLSTRLEMEKLEAHMKTKIIERRWGLPRRALDSLRVFIPVAPPLSDRPKANKETFALPQGEKSMRRKPPSRPSRTSENLMISSAKAVQGPLAKKALEVRLGTINPMAQRSQDAARRVGKMHPLPKVIFPGLRPLVTRSPELLFMGQAVLGHLQLNVIHKTLMYRWRLPTTYNKSLAQMFQGAGAAHFARSPSKSTESNFTSVQTPFISREDREVLEWHVRGKRLQHTWGLPGLVQRSLRHLLPTTLPLRPQRGRPTEVVVSLTEPAFLDNSTRRELERNVQKRIIHQQWRLPRRVLQSLRRLQPTWNADTLSLNPPLFPFAGRRESFSRKAGRLSLSASPITEALCTECYVKNMGAAAPKRSQRFPRLGSQNLKKIELHSTKKCLEVQLEACPAIVKHSRKLTPSVCGRTLPKLLPPGRKALQPRKSSLPLVSQEDMGRIEVAVRVCHLMSLWGLGTRYMEGLHAMIPRTPAHSLGRGRRTGLEFSEGKVPFLDSGTREALESHVRKKRLQHEWGLPVLVRSSVQAFAKGFPLAPVFLRTKTDVQTLPQDSAFLPQETCTHLEHHLQRRKLQQQWGVPLRVLKSLHMLMPETGTRPVDRTLLTMTITFSAEFSSRLCKGFPMEGATDRAQDTEEAPEMVGRAPCRACQGSTLKGAALEKMQRHLAKRSVEIHLEAFPAVPRRSWWLASLSVKPPLPKLIPPGHRDLEPRRSSFPFLKSKEMGRVELALRCSWLASLWGLGTRYVEILTVMAPRPPFHPVKRQRAAFGLPEGQPPCFTGLDPETLEMHVKKKRMQHEWGLPSLALRSLGGFMQGTPTLPPLPKTAIHVNAKLQEPSFLPGFSCRLLEFHVQRMKLQRMWGLPGRILASSKALMAPPLAGRERKKKGAGDRGRPDTKRARRIGRPSQATSVGLW</sequence>
<evidence type="ECO:0000313" key="2">
    <source>
        <dbReference type="Proteomes" id="UP000827872"/>
    </source>
</evidence>
<comment type="caution">
    <text evidence="1">The sequence shown here is derived from an EMBL/GenBank/DDBJ whole genome shotgun (WGS) entry which is preliminary data.</text>
</comment>
<evidence type="ECO:0000313" key="1">
    <source>
        <dbReference type="EMBL" id="KAH7994292.1"/>
    </source>
</evidence>
<protein>
    <submittedName>
        <fullName evidence="1">Uncharacterized protein</fullName>
    </submittedName>
</protein>
<dbReference type="Proteomes" id="UP000827872">
    <property type="component" value="Linkage Group LG07"/>
</dbReference>
<name>A0ACB8ENL8_9SAUR</name>
<keyword evidence="2" id="KW-1185">Reference proteome</keyword>